<dbReference type="AlphaFoldDB" id="A0A6C0KMB2"/>
<dbReference type="EMBL" id="MN740927">
    <property type="protein sequence ID" value="QHU18311.1"/>
    <property type="molecule type" value="Genomic_DNA"/>
</dbReference>
<accession>A0A6C0KMB2</accession>
<proteinExistence type="predicted"/>
<protein>
    <submittedName>
        <fullName evidence="1">Uncharacterized protein</fullName>
    </submittedName>
</protein>
<organism evidence="1">
    <name type="scientific">viral metagenome</name>
    <dbReference type="NCBI Taxonomy" id="1070528"/>
    <lineage>
        <taxon>unclassified sequences</taxon>
        <taxon>metagenomes</taxon>
        <taxon>organismal metagenomes</taxon>
    </lineage>
</organism>
<name>A0A6C0KMB2_9ZZZZ</name>
<evidence type="ECO:0000313" key="1">
    <source>
        <dbReference type="EMBL" id="QHU18311.1"/>
    </source>
</evidence>
<sequence length="91" mass="10550">MSADQRYTLTFLVNNEVTCVLENIPAHEVYKSGVPTEALLDIEGNRWHTLSRDYLRSKMILMYNGEMIPLAYQEPPLNPEMDTEIIYLSKN</sequence>
<reference evidence="1" key="1">
    <citation type="journal article" date="2020" name="Nature">
        <title>Giant virus diversity and host interactions through global metagenomics.</title>
        <authorList>
            <person name="Schulz F."/>
            <person name="Roux S."/>
            <person name="Paez-Espino D."/>
            <person name="Jungbluth S."/>
            <person name="Walsh D.A."/>
            <person name="Denef V.J."/>
            <person name="McMahon K.D."/>
            <person name="Konstantinidis K.T."/>
            <person name="Eloe-Fadrosh E.A."/>
            <person name="Kyrpides N.C."/>
            <person name="Woyke T."/>
        </authorList>
    </citation>
    <scope>NUCLEOTIDE SEQUENCE</scope>
    <source>
        <strain evidence="1">GVMAG-S-3300013006-138</strain>
    </source>
</reference>